<protein>
    <recommendedName>
        <fullName evidence="1">F-box domain-containing protein</fullName>
    </recommendedName>
</protein>
<dbReference type="Gene3D" id="1.20.1280.50">
    <property type="match status" value="1"/>
</dbReference>
<name>A0ABR2Z187_9CHLO</name>
<sequence>MLTADAKAAHPSDGLMPVEILLTIMGFLDHDTLILASQVCNQWHQAIGTDDYLWERHVMRRRAERHVVAGAGEHFVEAAGWDIWSQDQGKGR</sequence>
<keyword evidence="3" id="KW-1185">Reference proteome</keyword>
<organism evidence="2 3">
    <name type="scientific">Coccomyxa subellipsoidea</name>
    <dbReference type="NCBI Taxonomy" id="248742"/>
    <lineage>
        <taxon>Eukaryota</taxon>
        <taxon>Viridiplantae</taxon>
        <taxon>Chlorophyta</taxon>
        <taxon>core chlorophytes</taxon>
        <taxon>Trebouxiophyceae</taxon>
        <taxon>Trebouxiophyceae incertae sedis</taxon>
        <taxon>Coccomyxaceae</taxon>
        <taxon>Coccomyxa</taxon>
    </lineage>
</organism>
<dbReference type="PROSITE" id="PS50181">
    <property type="entry name" value="FBOX"/>
    <property type="match status" value="1"/>
</dbReference>
<accession>A0ABR2Z187</accession>
<dbReference type="SUPFAM" id="SSF81383">
    <property type="entry name" value="F-box domain"/>
    <property type="match status" value="1"/>
</dbReference>
<reference evidence="2 3" key="1">
    <citation type="journal article" date="2024" name="Nat. Commun.">
        <title>Phylogenomics reveals the evolutionary origins of lichenization in chlorophyte algae.</title>
        <authorList>
            <person name="Puginier C."/>
            <person name="Libourel C."/>
            <person name="Otte J."/>
            <person name="Skaloud P."/>
            <person name="Haon M."/>
            <person name="Grisel S."/>
            <person name="Petersen M."/>
            <person name="Berrin J.G."/>
            <person name="Delaux P.M."/>
            <person name="Dal Grande F."/>
            <person name="Keller J."/>
        </authorList>
    </citation>
    <scope>NUCLEOTIDE SEQUENCE [LARGE SCALE GENOMIC DNA]</scope>
    <source>
        <strain evidence="2 3">SAG 216-7</strain>
    </source>
</reference>
<feature type="domain" description="F-box" evidence="1">
    <location>
        <begin position="16"/>
        <end position="57"/>
    </location>
</feature>
<gene>
    <name evidence="2" type="ORF">WJX75_007585</name>
</gene>
<dbReference type="InterPro" id="IPR001810">
    <property type="entry name" value="F-box_dom"/>
</dbReference>
<proteinExistence type="predicted"/>
<dbReference type="InterPro" id="IPR036047">
    <property type="entry name" value="F-box-like_dom_sf"/>
</dbReference>
<evidence type="ECO:0000259" key="1">
    <source>
        <dbReference type="PROSITE" id="PS50181"/>
    </source>
</evidence>
<comment type="caution">
    <text evidence="2">The sequence shown here is derived from an EMBL/GenBank/DDBJ whole genome shotgun (WGS) entry which is preliminary data.</text>
</comment>
<evidence type="ECO:0000313" key="3">
    <source>
        <dbReference type="Proteomes" id="UP001491310"/>
    </source>
</evidence>
<dbReference type="Proteomes" id="UP001491310">
    <property type="component" value="Unassembled WGS sequence"/>
</dbReference>
<dbReference type="EMBL" id="JALJOT010000002">
    <property type="protein sequence ID" value="KAK9917726.1"/>
    <property type="molecule type" value="Genomic_DNA"/>
</dbReference>
<dbReference type="Pfam" id="PF12937">
    <property type="entry name" value="F-box-like"/>
    <property type="match status" value="1"/>
</dbReference>
<evidence type="ECO:0000313" key="2">
    <source>
        <dbReference type="EMBL" id="KAK9917726.1"/>
    </source>
</evidence>